<organism evidence="2 3">
    <name type="scientific">Sinanodonta woodiana</name>
    <name type="common">Chinese pond mussel</name>
    <name type="synonym">Anodonta woodiana</name>
    <dbReference type="NCBI Taxonomy" id="1069815"/>
    <lineage>
        <taxon>Eukaryota</taxon>
        <taxon>Metazoa</taxon>
        <taxon>Spiralia</taxon>
        <taxon>Lophotrochozoa</taxon>
        <taxon>Mollusca</taxon>
        <taxon>Bivalvia</taxon>
        <taxon>Autobranchia</taxon>
        <taxon>Heteroconchia</taxon>
        <taxon>Palaeoheterodonta</taxon>
        <taxon>Unionida</taxon>
        <taxon>Unionoidea</taxon>
        <taxon>Unionidae</taxon>
        <taxon>Unioninae</taxon>
        <taxon>Sinanodonta</taxon>
    </lineage>
</organism>
<proteinExistence type="predicted"/>
<name>A0ABD3X6T8_SINWO</name>
<comment type="caution">
    <text evidence="2">The sequence shown here is derived from an EMBL/GenBank/DDBJ whole genome shotgun (WGS) entry which is preliminary data.</text>
</comment>
<feature type="region of interest" description="Disordered" evidence="1">
    <location>
        <begin position="1"/>
        <end position="32"/>
    </location>
</feature>
<gene>
    <name evidence="2" type="ORF">ACJMK2_028247</name>
</gene>
<evidence type="ECO:0000313" key="2">
    <source>
        <dbReference type="EMBL" id="KAL3881855.1"/>
    </source>
</evidence>
<protein>
    <submittedName>
        <fullName evidence="2">Uncharacterized protein</fullName>
    </submittedName>
</protein>
<accession>A0ABD3X6T8</accession>
<reference evidence="2 3" key="1">
    <citation type="submission" date="2024-11" db="EMBL/GenBank/DDBJ databases">
        <title>Chromosome-level genome assembly of the freshwater bivalve Anodonta woodiana.</title>
        <authorList>
            <person name="Chen X."/>
        </authorList>
    </citation>
    <scope>NUCLEOTIDE SEQUENCE [LARGE SCALE GENOMIC DNA]</scope>
    <source>
        <strain evidence="2">MN2024</strain>
        <tissue evidence="2">Gills</tissue>
    </source>
</reference>
<dbReference type="EMBL" id="JBJQND010000003">
    <property type="protein sequence ID" value="KAL3881855.1"/>
    <property type="molecule type" value="Genomic_DNA"/>
</dbReference>
<feature type="compositionally biased region" description="Basic residues" evidence="1">
    <location>
        <begin position="8"/>
        <end position="19"/>
    </location>
</feature>
<keyword evidence="3" id="KW-1185">Reference proteome</keyword>
<sequence length="158" mass="17649">MAGNNKSLNHRLRNKHVSPNHHQGQCEEQQNNMNGSRSRLHLYFDVVIERNTLLAYHGKGCQLISFAEDGKAPRLAEILAALQAMGTNMSIIQGLQNAGRNRYMLYPIDMTTPILNVGVLDVQGHKAYVTEAPSFEREIGPMTTDVYITGLSLQIDMI</sequence>
<dbReference type="Proteomes" id="UP001634394">
    <property type="component" value="Unassembled WGS sequence"/>
</dbReference>
<feature type="compositionally biased region" description="Polar residues" evidence="1">
    <location>
        <begin position="20"/>
        <end position="32"/>
    </location>
</feature>
<evidence type="ECO:0000256" key="1">
    <source>
        <dbReference type="SAM" id="MobiDB-lite"/>
    </source>
</evidence>
<dbReference type="AlphaFoldDB" id="A0ABD3X6T8"/>
<evidence type="ECO:0000313" key="3">
    <source>
        <dbReference type="Proteomes" id="UP001634394"/>
    </source>
</evidence>